<comment type="caution">
    <text evidence="1">The sequence shown here is derived from an EMBL/GenBank/DDBJ whole genome shotgun (WGS) entry which is preliminary data.</text>
</comment>
<sequence>MKGSSGKRRLVKKYVSDFIFSEKTKFVLDGTNYQFSNNEPGGKFIKFRLERSPGSKKRKFVFKVIYKMMKNFQSSLN</sequence>
<dbReference type="AlphaFoldDB" id="A0A9X1LJQ6"/>
<dbReference type="RefSeq" id="WP_229340800.1">
    <property type="nucleotide sequence ID" value="NZ_JAJBZG010000005.1"/>
</dbReference>
<organism evidence="1 2">
    <name type="scientific">Christiangramia sediminis</name>
    <dbReference type="NCBI Taxonomy" id="2881336"/>
    <lineage>
        <taxon>Bacteria</taxon>
        <taxon>Pseudomonadati</taxon>
        <taxon>Bacteroidota</taxon>
        <taxon>Flavobacteriia</taxon>
        <taxon>Flavobacteriales</taxon>
        <taxon>Flavobacteriaceae</taxon>
        <taxon>Christiangramia</taxon>
    </lineage>
</organism>
<proteinExistence type="predicted"/>
<reference evidence="1" key="1">
    <citation type="submission" date="2021-10" db="EMBL/GenBank/DDBJ databases">
        <title>Gramella sp. ASW11-100T, isolated from marine sediment.</title>
        <authorList>
            <person name="Xia C."/>
        </authorList>
    </citation>
    <scope>NUCLEOTIDE SEQUENCE</scope>
    <source>
        <strain evidence="1">ASW11-100</strain>
    </source>
</reference>
<gene>
    <name evidence="1" type="ORF">LGQ90_10275</name>
</gene>
<dbReference type="Proteomes" id="UP001139414">
    <property type="component" value="Unassembled WGS sequence"/>
</dbReference>
<keyword evidence="2" id="KW-1185">Reference proteome</keyword>
<name>A0A9X1LJQ6_9FLAO</name>
<evidence type="ECO:0000313" key="2">
    <source>
        <dbReference type="Proteomes" id="UP001139414"/>
    </source>
</evidence>
<evidence type="ECO:0000313" key="1">
    <source>
        <dbReference type="EMBL" id="MCB7481645.1"/>
    </source>
</evidence>
<accession>A0A9X1LJQ6</accession>
<dbReference type="EMBL" id="JAJBZG010000005">
    <property type="protein sequence ID" value="MCB7481645.1"/>
    <property type="molecule type" value="Genomic_DNA"/>
</dbReference>
<protein>
    <submittedName>
        <fullName evidence="1">Uncharacterized protein</fullName>
    </submittedName>
</protein>